<dbReference type="GO" id="GO:0005737">
    <property type="term" value="C:cytoplasm"/>
    <property type="evidence" value="ECO:0007669"/>
    <property type="project" value="TreeGrafter"/>
</dbReference>
<dbReference type="RefSeq" id="WP_225945906.1">
    <property type="nucleotide sequence ID" value="NZ_JADBEB010000001.1"/>
</dbReference>
<dbReference type="PANTHER" id="PTHR48079">
    <property type="entry name" value="PROTEIN YEEZ"/>
    <property type="match status" value="1"/>
</dbReference>
<dbReference type="Pfam" id="PF01370">
    <property type="entry name" value="Epimerase"/>
    <property type="match status" value="1"/>
</dbReference>
<organism evidence="3 4">
    <name type="scientific">Plantactinospora soyae</name>
    <dbReference type="NCBI Taxonomy" id="1544732"/>
    <lineage>
        <taxon>Bacteria</taxon>
        <taxon>Bacillati</taxon>
        <taxon>Actinomycetota</taxon>
        <taxon>Actinomycetes</taxon>
        <taxon>Micromonosporales</taxon>
        <taxon>Micromonosporaceae</taxon>
        <taxon>Plantactinospora</taxon>
    </lineage>
</organism>
<name>A0A927R3U6_9ACTN</name>
<dbReference type="InterPro" id="IPR051783">
    <property type="entry name" value="NAD(P)-dependent_oxidoreduct"/>
</dbReference>
<gene>
    <name evidence="3" type="ORF">H4W31_007816</name>
</gene>
<evidence type="ECO:0000259" key="2">
    <source>
        <dbReference type="Pfam" id="PF01370"/>
    </source>
</evidence>
<dbReference type="InterPro" id="IPR036291">
    <property type="entry name" value="NAD(P)-bd_dom_sf"/>
</dbReference>
<proteinExistence type="predicted"/>
<evidence type="ECO:0000313" key="3">
    <source>
        <dbReference type="EMBL" id="MBE1492178.1"/>
    </source>
</evidence>
<keyword evidence="4" id="KW-1185">Reference proteome</keyword>
<feature type="region of interest" description="Disordered" evidence="1">
    <location>
        <begin position="129"/>
        <end position="148"/>
    </location>
</feature>
<evidence type="ECO:0000313" key="4">
    <source>
        <dbReference type="Proteomes" id="UP000649753"/>
    </source>
</evidence>
<dbReference type="GO" id="GO:0004029">
    <property type="term" value="F:aldehyde dehydrogenase (NAD+) activity"/>
    <property type="evidence" value="ECO:0007669"/>
    <property type="project" value="TreeGrafter"/>
</dbReference>
<sequence length="354" mass="38175">MEKLAVVVGATGQIGRAAVRALVADGWRVRAAARGLRAGAPWPLDWDVELVPLDREDDTELATALGDGCDVLVDTVAYGARHARQLLGLADRIGSAVVVSSAAVYLDDAGRGFGAEGFRFPVPIAETQRTAEPFDPDDAAGNDPPPEETYAAEKAAMERQLLAAGAVLPTTVLRAGAVHGPHTVHPREWHFVKRALDNRPVRVLAYGGASRFHPVCTANLAELIRLSAAEPGARVLNAGDPEPPTVREIGAAIHDVLGHGAEEVLIDGPSPAPPVGETPWTTPNPVVLDMSLAERQLGYRPVTGYLDSLPETVRWLVDAAHGRDWRTVFPDLAENYRTDYFDYLAEDAWLRRRH</sequence>
<dbReference type="AlphaFoldDB" id="A0A927R3U6"/>
<dbReference type="Proteomes" id="UP000649753">
    <property type="component" value="Unassembled WGS sequence"/>
</dbReference>
<dbReference type="InterPro" id="IPR001509">
    <property type="entry name" value="Epimerase_deHydtase"/>
</dbReference>
<accession>A0A927R3U6</accession>
<feature type="domain" description="NAD-dependent epimerase/dehydratase" evidence="2">
    <location>
        <begin position="6"/>
        <end position="207"/>
    </location>
</feature>
<dbReference type="PANTHER" id="PTHR48079:SF6">
    <property type="entry name" value="NAD(P)-BINDING DOMAIN-CONTAINING PROTEIN-RELATED"/>
    <property type="match status" value="1"/>
</dbReference>
<dbReference type="Gene3D" id="3.40.50.720">
    <property type="entry name" value="NAD(P)-binding Rossmann-like Domain"/>
    <property type="match status" value="1"/>
</dbReference>
<protein>
    <submittedName>
        <fullName evidence="3">Nucleoside-diphosphate-sugar epimerase</fullName>
    </submittedName>
</protein>
<comment type="caution">
    <text evidence="3">The sequence shown here is derived from an EMBL/GenBank/DDBJ whole genome shotgun (WGS) entry which is preliminary data.</text>
</comment>
<evidence type="ECO:0000256" key="1">
    <source>
        <dbReference type="SAM" id="MobiDB-lite"/>
    </source>
</evidence>
<reference evidence="3" key="1">
    <citation type="submission" date="2020-10" db="EMBL/GenBank/DDBJ databases">
        <title>Sequencing the genomes of 1000 actinobacteria strains.</title>
        <authorList>
            <person name="Klenk H.-P."/>
        </authorList>
    </citation>
    <scope>NUCLEOTIDE SEQUENCE</scope>
    <source>
        <strain evidence="3">DSM 46832</strain>
    </source>
</reference>
<dbReference type="SUPFAM" id="SSF51735">
    <property type="entry name" value="NAD(P)-binding Rossmann-fold domains"/>
    <property type="match status" value="1"/>
</dbReference>
<dbReference type="EMBL" id="JADBEB010000001">
    <property type="protein sequence ID" value="MBE1492178.1"/>
    <property type="molecule type" value="Genomic_DNA"/>
</dbReference>